<comment type="subcellular location">
    <subcellularLocation>
        <location evidence="1">Membrane</location>
        <topology evidence="1">Single-pass membrane protein</topology>
    </subcellularLocation>
</comment>
<keyword evidence="4 5" id="KW-0472">Membrane</keyword>
<dbReference type="GO" id="GO:0016020">
    <property type="term" value="C:membrane"/>
    <property type="evidence" value="ECO:0007669"/>
    <property type="project" value="UniProtKB-SubCell"/>
</dbReference>
<dbReference type="InterPro" id="IPR032710">
    <property type="entry name" value="NTF2-like_dom_sf"/>
</dbReference>
<dbReference type="SUPFAM" id="SSF54427">
    <property type="entry name" value="NTF2-like"/>
    <property type="match status" value="1"/>
</dbReference>
<feature type="transmembrane region" description="Helical" evidence="5">
    <location>
        <begin position="29"/>
        <end position="54"/>
    </location>
</feature>
<name>A0A2P9E363_ECOLX</name>
<evidence type="ECO:0000256" key="2">
    <source>
        <dbReference type="ARBA" id="ARBA00022692"/>
    </source>
</evidence>
<dbReference type="CDD" id="cd16424">
    <property type="entry name" value="VirB8"/>
    <property type="match status" value="1"/>
</dbReference>
<dbReference type="Gene3D" id="3.10.450.230">
    <property type="entry name" value="VirB8 protein"/>
    <property type="match status" value="1"/>
</dbReference>
<evidence type="ECO:0000256" key="4">
    <source>
        <dbReference type="ARBA" id="ARBA00023136"/>
    </source>
</evidence>
<geneLocation type="plasmid" evidence="8">
    <name>rcs29_pii</name>
</geneLocation>
<evidence type="ECO:0000256" key="1">
    <source>
        <dbReference type="ARBA" id="ARBA00004167"/>
    </source>
</evidence>
<evidence type="ECO:0000313" key="8">
    <source>
        <dbReference type="Proteomes" id="UP000308292"/>
    </source>
</evidence>
<dbReference type="Pfam" id="PF04335">
    <property type="entry name" value="VirB8"/>
    <property type="match status" value="1"/>
</dbReference>
<evidence type="ECO:0000256" key="5">
    <source>
        <dbReference type="SAM" id="Phobius"/>
    </source>
</evidence>
<organism evidence="7 8">
    <name type="scientific">Escherichia coli</name>
    <dbReference type="NCBI Taxonomy" id="562"/>
    <lineage>
        <taxon>Bacteria</taxon>
        <taxon>Pseudomonadati</taxon>
        <taxon>Pseudomonadota</taxon>
        <taxon>Gammaproteobacteria</taxon>
        <taxon>Enterobacterales</taxon>
        <taxon>Enterobacteriaceae</taxon>
        <taxon>Escherichia</taxon>
    </lineage>
</organism>
<dbReference type="AlphaFoldDB" id="A0A2P9E363"/>
<gene>
    <name evidence="7" type="primary">plix8</name>
    <name evidence="7" type="ORF">RCS29_PII0026</name>
</gene>
<accession>A0A2P9E363</accession>
<proteinExistence type="predicted"/>
<reference evidence="8" key="1">
    <citation type="submission" date="2018-02" db="EMBL/GenBank/DDBJ databases">
        <authorList>
            <person name="Cea G.-C."/>
            <person name="William W."/>
        </authorList>
    </citation>
    <scope>NUCLEOTIDE SEQUENCE [LARGE SCALE GENOMIC DNA]</scope>
    <source>
        <strain evidence="8">692</strain>
        <plasmid evidence="8">rcs29_pii</plasmid>
    </source>
</reference>
<keyword evidence="7" id="KW-0614">Plasmid</keyword>
<evidence type="ECO:0000256" key="3">
    <source>
        <dbReference type="ARBA" id="ARBA00022989"/>
    </source>
</evidence>
<keyword evidence="2 5" id="KW-0812">Transmembrane</keyword>
<sequence>MSDKVKKEIEVARSFEEHNLKRDERDKKVGFFIGGTGLFIAILSIIALIVMLPLKHTIVDLYVLDKTAGIIYKVSQFTEEAISTEQATDKVLVASYLELRERYNYFSLQDDYTRVQAYNSDDVNREYLALWNSKQAPDVVWRKAEHTVRIKILTQFITAATDPDKLSTIRYQRIIRNVKTGNERTEVWNARITYRYVPTETLDKEQREINGMGLIITSFENAEESGDVK</sequence>
<dbReference type="InterPro" id="IPR007430">
    <property type="entry name" value="VirB8"/>
</dbReference>
<dbReference type="EMBL" id="LT985239">
    <property type="protein sequence ID" value="SPD97781.1"/>
    <property type="molecule type" value="Genomic_DNA"/>
</dbReference>
<dbReference type="RefSeq" id="WP_001281100.1">
    <property type="nucleotide sequence ID" value="NZ_CAXJKM010000004.1"/>
</dbReference>
<protein>
    <submittedName>
        <fullName evidence="7">Conjugal transfer protein Pilx8</fullName>
    </submittedName>
</protein>
<keyword evidence="3 5" id="KW-1133">Transmembrane helix</keyword>
<evidence type="ECO:0000259" key="6">
    <source>
        <dbReference type="Pfam" id="PF04335"/>
    </source>
</evidence>
<evidence type="ECO:0000313" key="7">
    <source>
        <dbReference type="EMBL" id="SPD97781.1"/>
    </source>
</evidence>
<dbReference type="Proteomes" id="UP000308292">
    <property type="component" value="Plasmid RCS29_pII"/>
</dbReference>
<feature type="domain" description="Bacterial virulence protein VirB8" evidence="6">
    <location>
        <begin position="12"/>
        <end position="224"/>
    </location>
</feature>